<evidence type="ECO:0000313" key="1">
    <source>
        <dbReference type="EMBL" id="MDN3619649.1"/>
    </source>
</evidence>
<protein>
    <submittedName>
        <fullName evidence="1">Thioredoxin family protein</fullName>
    </submittedName>
</protein>
<reference evidence="1 2" key="1">
    <citation type="journal article" date="2014" name="Int. J. Syst. Evol. Microbiol.">
        <title>Complete genome sequence of Corynebacterium casei LMG S-19264T (=DSM 44701T), isolated from a smear-ripened cheese.</title>
        <authorList>
            <consortium name="US DOE Joint Genome Institute (JGI-PGF)"/>
            <person name="Walter F."/>
            <person name="Albersmeier A."/>
            <person name="Kalinowski J."/>
            <person name="Ruckert C."/>
        </authorList>
    </citation>
    <scope>NUCLEOTIDE SEQUENCE [LARGE SCALE GENOMIC DNA]</scope>
    <source>
        <strain evidence="1 2">CECT 8670</strain>
    </source>
</reference>
<dbReference type="SUPFAM" id="SSF52833">
    <property type="entry name" value="Thioredoxin-like"/>
    <property type="match status" value="1"/>
</dbReference>
<dbReference type="Pfam" id="PF14595">
    <property type="entry name" value="Thioredoxin_9"/>
    <property type="match status" value="1"/>
</dbReference>
<organism evidence="1 2">
    <name type="scientific">Polaribacter sejongensis</name>
    <dbReference type="NCBI Taxonomy" id="985043"/>
    <lineage>
        <taxon>Bacteria</taxon>
        <taxon>Pseudomonadati</taxon>
        <taxon>Bacteroidota</taxon>
        <taxon>Flavobacteriia</taxon>
        <taxon>Flavobacteriales</taxon>
        <taxon>Flavobacteriaceae</taxon>
    </lineage>
</organism>
<evidence type="ECO:0000313" key="2">
    <source>
        <dbReference type="Proteomes" id="UP001228636"/>
    </source>
</evidence>
<accession>A0AAJ1VGU6</accession>
<dbReference type="EMBL" id="JAUFQH010000008">
    <property type="protein sequence ID" value="MDN3619649.1"/>
    <property type="molecule type" value="Genomic_DNA"/>
</dbReference>
<dbReference type="RefSeq" id="WP_261972514.1">
    <property type="nucleotide sequence ID" value="NZ_CP103460.1"/>
</dbReference>
<dbReference type="InterPro" id="IPR036249">
    <property type="entry name" value="Thioredoxin-like_sf"/>
</dbReference>
<comment type="caution">
    <text evidence="1">The sequence shown here is derived from an EMBL/GenBank/DDBJ whole genome shotgun (WGS) entry which is preliminary data.</text>
</comment>
<sequence>MKNIIEKSLQNVLSYSEYRDLVSNLLAEGKATGQEQSEDLTNYSMLNDRRMKRLDKTIKISEATITKMQEITEPQTWLLITEGWCGDAAQNLPVINKIAATNSLINLKLVLRDEHEDLMNLFLTNGGKSIPKLVALDKDNNVINTWGPRPSEATKMVADYKAKHGVIDAQFKEDLQVWYNKNKGQNIQDDFIELFTNTLAKEVLKVI</sequence>
<name>A0AAJ1VGU6_9FLAO</name>
<dbReference type="AlphaFoldDB" id="A0AAJ1VGU6"/>
<gene>
    <name evidence="1" type="ORF">QWY81_09305</name>
</gene>
<dbReference type="Proteomes" id="UP001228636">
    <property type="component" value="Unassembled WGS sequence"/>
</dbReference>
<dbReference type="Gene3D" id="3.40.30.10">
    <property type="entry name" value="Glutaredoxin"/>
    <property type="match status" value="1"/>
</dbReference>
<proteinExistence type="predicted"/>